<feature type="compositionally biased region" description="Polar residues" evidence="1">
    <location>
        <begin position="64"/>
        <end position="75"/>
    </location>
</feature>
<comment type="caution">
    <text evidence="2">The sequence shown here is derived from an EMBL/GenBank/DDBJ whole genome shotgun (WGS) entry which is preliminary data.</text>
</comment>
<evidence type="ECO:0000313" key="3">
    <source>
        <dbReference type="Proteomes" id="UP000092993"/>
    </source>
</evidence>
<evidence type="ECO:0000313" key="2">
    <source>
        <dbReference type="EMBL" id="OBZ77413.1"/>
    </source>
</evidence>
<dbReference type="EMBL" id="LUGG01000002">
    <property type="protein sequence ID" value="OBZ77413.1"/>
    <property type="molecule type" value="Genomic_DNA"/>
</dbReference>
<protein>
    <submittedName>
        <fullName evidence="2">Uncharacterized protein</fullName>
    </submittedName>
</protein>
<proteinExistence type="predicted"/>
<dbReference type="AlphaFoldDB" id="A0A1C7MKM2"/>
<feature type="compositionally biased region" description="Basic and acidic residues" evidence="1">
    <location>
        <begin position="1"/>
        <end position="22"/>
    </location>
</feature>
<keyword evidence="3" id="KW-1185">Reference proteome</keyword>
<gene>
    <name evidence="2" type="ORF">A0H81_02290</name>
</gene>
<name>A0A1C7MKM2_GRIFR</name>
<sequence length="75" mass="8367">MEGFRKKQDEVRRRIEDRKRQDSMGSSSSAKSSSRRSTTGPTRPSEWSARPNSAAYSENYGAPSRTSSPTPSLKD</sequence>
<feature type="compositionally biased region" description="Low complexity" evidence="1">
    <location>
        <begin position="23"/>
        <end position="45"/>
    </location>
</feature>
<accession>A0A1C7MKM2</accession>
<organism evidence="2 3">
    <name type="scientific">Grifola frondosa</name>
    <name type="common">Maitake</name>
    <name type="synonym">Polyporus frondosus</name>
    <dbReference type="NCBI Taxonomy" id="5627"/>
    <lineage>
        <taxon>Eukaryota</taxon>
        <taxon>Fungi</taxon>
        <taxon>Dikarya</taxon>
        <taxon>Basidiomycota</taxon>
        <taxon>Agaricomycotina</taxon>
        <taxon>Agaricomycetes</taxon>
        <taxon>Polyporales</taxon>
        <taxon>Grifolaceae</taxon>
        <taxon>Grifola</taxon>
    </lineage>
</organism>
<evidence type="ECO:0000256" key="1">
    <source>
        <dbReference type="SAM" id="MobiDB-lite"/>
    </source>
</evidence>
<feature type="region of interest" description="Disordered" evidence="1">
    <location>
        <begin position="1"/>
        <end position="75"/>
    </location>
</feature>
<dbReference type="Proteomes" id="UP000092993">
    <property type="component" value="Unassembled WGS sequence"/>
</dbReference>
<reference evidence="2 3" key="1">
    <citation type="submission" date="2016-03" db="EMBL/GenBank/DDBJ databases">
        <title>Whole genome sequencing of Grifola frondosa 9006-11.</title>
        <authorList>
            <person name="Min B."/>
            <person name="Park H."/>
            <person name="Kim J.-G."/>
            <person name="Cho H."/>
            <person name="Oh Y.-L."/>
            <person name="Kong W.-S."/>
            <person name="Choi I.-G."/>
        </authorList>
    </citation>
    <scope>NUCLEOTIDE SEQUENCE [LARGE SCALE GENOMIC DNA]</scope>
    <source>
        <strain evidence="2 3">9006-11</strain>
    </source>
</reference>